<feature type="transmembrane region" description="Helical" evidence="7">
    <location>
        <begin position="69"/>
        <end position="90"/>
    </location>
</feature>
<accession>A0A1N7GZW1</accession>
<evidence type="ECO:0000256" key="7">
    <source>
        <dbReference type="RuleBase" id="RU367016"/>
    </source>
</evidence>
<dbReference type="EMBL" id="FTMP01000001">
    <property type="protein sequence ID" value="SIP96903.1"/>
    <property type="molecule type" value="Genomic_DNA"/>
</dbReference>
<sequence length="216" mass="24212">MEFVQLVIDFILHIDRHLAELTAAYGPWIYGILFLIIFCETGLVVTPFLPGDSLLFVAGAIATQDAMNIHLMVILLIIAAILGDAVNYSIGRFFGVRLFANPDSKIFRRRHLEITQTFYARHGGKTIILARFVPIVRTFAPFVAGMGHMPYRRFAAYNVVGAIAWVTLFSYAGYFFGNLPMVQSNLHYLIVAIIFVSILPGVIEILRHRRAAHGNT</sequence>
<feature type="transmembrane region" description="Helical" evidence="7">
    <location>
        <begin position="154"/>
        <end position="174"/>
    </location>
</feature>
<dbReference type="NCBIfam" id="NF008102">
    <property type="entry name" value="PRK10847.1"/>
    <property type="match status" value="1"/>
</dbReference>
<evidence type="ECO:0000313" key="9">
    <source>
        <dbReference type="EMBL" id="SIP96903.1"/>
    </source>
</evidence>
<dbReference type="InterPro" id="IPR032816">
    <property type="entry name" value="VTT_dom"/>
</dbReference>
<comment type="similarity">
    <text evidence="2 7">Belongs to the DedA family.</text>
</comment>
<evidence type="ECO:0000256" key="5">
    <source>
        <dbReference type="ARBA" id="ARBA00022989"/>
    </source>
</evidence>
<dbReference type="PANTHER" id="PTHR30353">
    <property type="entry name" value="INNER MEMBRANE PROTEIN DEDA-RELATED"/>
    <property type="match status" value="1"/>
</dbReference>
<reference evidence="9 10" key="1">
    <citation type="submission" date="2017-01" db="EMBL/GenBank/DDBJ databases">
        <authorList>
            <person name="Mah S.A."/>
            <person name="Swanson W.J."/>
            <person name="Moy G.W."/>
            <person name="Vacquier V.D."/>
        </authorList>
    </citation>
    <scope>NUCLEOTIDE SEQUENCE [LARGE SCALE GENOMIC DNA]</scope>
    <source>
        <strain evidence="9 10">RU36E</strain>
    </source>
</reference>
<keyword evidence="4 7" id="KW-0812">Transmembrane</keyword>
<evidence type="ECO:0000256" key="2">
    <source>
        <dbReference type="ARBA" id="ARBA00010792"/>
    </source>
</evidence>
<feature type="domain" description="VTT" evidence="8">
    <location>
        <begin position="49"/>
        <end position="174"/>
    </location>
</feature>
<evidence type="ECO:0000259" key="8">
    <source>
        <dbReference type="Pfam" id="PF09335"/>
    </source>
</evidence>
<evidence type="ECO:0000256" key="6">
    <source>
        <dbReference type="ARBA" id="ARBA00023136"/>
    </source>
</evidence>
<evidence type="ECO:0000256" key="3">
    <source>
        <dbReference type="ARBA" id="ARBA00022475"/>
    </source>
</evidence>
<organism evidence="9 10">
    <name type="scientific">Aquipseudomonas alcaligenes</name>
    <name type="common">Pseudomonas alcaligenes</name>
    <dbReference type="NCBI Taxonomy" id="43263"/>
    <lineage>
        <taxon>Bacteria</taxon>
        <taxon>Pseudomonadati</taxon>
        <taxon>Pseudomonadota</taxon>
        <taxon>Gammaproteobacteria</taxon>
        <taxon>Pseudomonadales</taxon>
        <taxon>Pseudomonadaceae</taxon>
        <taxon>Aquipseudomonas</taxon>
    </lineage>
</organism>
<keyword evidence="5 7" id="KW-1133">Transmembrane helix</keyword>
<gene>
    <name evidence="9" type="ORF">SAMN05878282_101619</name>
</gene>
<dbReference type="InterPro" id="IPR032818">
    <property type="entry name" value="DedA-like"/>
</dbReference>
<dbReference type="PANTHER" id="PTHR30353:SF0">
    <property type="entry name" value="TRANSMEMBRANE PROTEIN"/>
    <property type="match status" value="1"/>
</dbReference>
<dbReference type="Pfam" id="PF09335">
    <property type="entry name" value="VTT_dom"/>
    <property type="match status" value="1"/>
</dbReference>
<name>A0A1N7GZW1_AQUAC</name>
<proteinExistence type="inferred from homology"/>
<keyword evidence="6 7" id="KW-0472">Membrane</keyword>
<dbReference type="RefSeq" id="WP_076423985.1">
    <property type="nucleotide sequence ID" value="NZ_FTMP01000001.1"/>
</dbReference>
<feature type="transmembrane region" description="Helical" evidence="7">
    <location>
        <begin position="186"/>
        <end position="206"/>
    </location>
</feature>
<evidence type="ECO:0000256" key="4">
    <source>
        <dbReference type="ARBA" id="ARBA00022692"/>
    </source>
</evidence>
<dbReference type="AlphaFoldDB" id="A0A1N7GZW1"/>
<dbReference type="InterPro" id="IPR058127">
    <property type="entry name" value="DedA"/>
</dbReference>
<protein>
    <submittedName>
        <fullName evidence="9">Membrane-associated protein</fullName>
    </submittedName>
</protein>
<keyword evidence="3 7" id="KW-1003">Cell membrane</keyword>
<feature type="transmembrane region" description="Helical" evidence="7">
    <location>
        <begin position="28"/>
        <end position="49"/>
    </location>
</feature>
<evidence type="ECO:0000256" key="1">
    <source>
        <dbReference type="ARBA" id="ARBA00004651"/>
    </source>
</evidence>
<evidence type="ECO:0000313" key="10">
    <source>
        <dbReference type="Proteomes" id="UP000185841"/>
    </source>
</evidence>
<dbReference type="Proteomes" id="UP000185841">
    <property type="component" value="Unassembled WGS sequence"/>
</dbReference>
<dbReference type="GO" id="GO:0005886">
    <property type="term" value="C:plasma membrane"/>
    <property type="evidence" value="ECO:0007669"/>
    <property type="project" value="UniProtKB-SubCell"/>
</dbReference>
<comment type="subcellular location">
    <subcellularLocation>
        <location evidence="1 7">Cell membrane</location>
        <topology evidence="1 7">Multi-pass membrane protein</topology>
    </subcellularLocation>
</comment>